<dbReference type="GO" id="GO:0005737">
    <property type="term" value="C:cytoplasm"/>
    <property type="evidence" value="ECO:0007669"/>
    <property type="project" value="TreeGrafter"/>
</dbReference>
<accession>A0A3Q3FIH7</accession>
<dbReference type="GO" id="GO:0004861">
    <property type="term" value="F:cyclin-dependent protein serine/threonine kinase inhibitor activity"/>
    <property type="evidence" value="ECO:0007669"/>
    <property type="project" value="TreeGrafter"/>
</dbReference>
<dbReference type="Gene3D" id="1.25.40.20">
    <property type="entry name" value="Ankyrin repeat-containing domain"/>
    <property type="match status" value="1"/>
</dbReference>
<reference evidence="3" key="1">
    <citation type="submission" date="2025-08" db="UniProtKB">
        <authorList>
            <consortium name="Ensembl"/>
        </authorList>
    </citation>
    <scope>IDENTIFICATION</scope>
</reference>
<dbReference type="Ensembl" id="ENSLBET00000021134.1">
    <property type="protein sequence ID" value="ENSLBEP00000020061.1"/>
    <property type="gene ID" value="ENSLBEG00000015258.1"/>
</dbReference>
<keyword evidence="1" id="KW-0677">Repeat</keyword>
<keyword evidence="4" id="KW-1185">Reference proteome</keyword>
<dbReference type="SUPFAM" id="SSF48403">
    <property type="entry name" value="Ankyrin repeat"/>
    <property type="match status" value="1"/>
</dbReference>
<dbReference type="InterPro" id="IPR002110">
    <property type="entry name" value="Ankyrin_rpt"/>
</dbReference>
<sequence>MDLPLNPTDMLCNASASGQLLHVLFLLENGADVNGFNTFNRTALQVVKLGNTALVEALLVAGADPNVPDPVLNLTVTHDAAREGFIDSVRVLVDHAANTAPVVSRALRVQHLGIQGSTFLLVQCSCNIYKHAVK</sequence>
<proteinExistence type="predicted"/>
<dbReference type="GO" id="GO:2000045">
    <property type="term" value="P:regulation of G1/S transition of mitotic cell cycle"/>
    <property type="evidence" value="ECO:0007669"/>
    <property type="project" value="TreeGrafter"/>
</dbReference>
<evidence type="ECO:0000313" key="4">
    <source>
        <dbReference type="Proteomes" id="UP000261660"/>
    </source>
</evidence>
<dbReference type="AlphaFoldDB" id="A0A3Q3FIH7"/>
<dbReference type="InterPro" id="IPR036770">
    <property type="entry name" value="Ankyrin_rpt-contain_sf"/>
</dbReference>
<name>A0A3Q3FIH7_9LABR</name>
<dbReference type="GO" id="GO:0008285">
    <property type="term" value="P:negative regulation of cell population proliferation"/>
    <property type="evidence" value="ECO:0007669"/>
    <property type="project" value="TreeGrafter"/>
</dbReference>
<evidence type="ECO:0000313" key="3">
    <source>
        <dbReference type="Ensembl" id="ENSLBEP00000020061.1"/>
    </source>
</evidence>
<dbReference type="InterPro" id="IPR050776">
    <property type="entry name" value="Ank_Repeat/CDKN_Inhibitor"/>
</dbReference>
<keyword evidence="2" id="KW-0040">ANK repeat</keyword>
<reference evidence="3" key="2">
    <citation type="submission" date="2025-09" db="UniProtKB">
        <authorList>
            <consortium name="Ensembl"/>
        </authorList>
    </citation>
    <scope>IDENTIFICATION</scope>
</reference>
<dbReference type="GO" id="GO:0019901">
    <property type="term" value="F:protein kinase binding"/>
    <property type="evidence" value="ECO:0007669"/>
    <property type="project" value="TreeGrafter"/>
</dbReference>
<dbReference type="PANTHER" id="PTHR24201:SF8">
    <property type="entry name" value="CYCLIN-DEPENDENT KINASE 4 INHIBITOR B"/>
    <property type="match status" value="1"/>
</dbReference>
<evidence type="ECO:0000256" key="2">
    <source>
        <dbReference type="ARBA" id="ARBA00023043"/>
    </source>
</evidence>
<dbReference type="GO" id="GO:0005634">
    <property type="term" value="C:nucleus"/>
    <property type="evidence" value="ECO:0007669"/>
    <property type="project" value="TreeGrafter"/>
</dbReference>
<protein>
    <submittedName>
        <fullName evidence="3">Cyclin-dependent kinase inhibitor 2C (p18, inhibits CDK4)</fullName>
    </submittedName>
</protein>
<dbReference type="Pfam" id="PF12796">
    <property type="entry name" value="Ank_2"/>
    <property type="match status" value="1"/>
</dbReference>
<evidence type="ECO:0000256" key="1">
    <source>
        <dbReference type="ARBA" id="ARBA00022737"/>
    </source>
</evidence>
<dbReference type="Proteomes" id="UP000261660">
    <property type="component" value="Unplaced"/>
</dbReference>
<dbReference type="GeneTree" id="ENSGT00940000160194"/>
<organism evidence="3 4">
    <name type="scientific">Labrus bergylta</name>
    <name type="common">ballan wrasse</name>
    <dbReference type="NCBI Taxonomy" id="56723"/>
    <lineage>
        <taxon>Eukaryota</taxon>
        <taxon>Metazoa</taxon>
        <taxon>Chordata</taxon>
        <taxon>Craniata</taxon>
        <taxon>Vertebrata</taxon>
        <taxon>Euteleostomi</taxon>
        <taxon>Actinopterygii</taxon>
        <taxon>Neopterygii</taxon>
        <taxon>Teleostei</taxon>
        <taxon>Neoteleostei</taxon>
        <taxon>Acanthomorphata</taxon>
        <taxon>Eupercaria</taxon>
        <taxon>Labriformes</taxon>
        <taxon>Labridae</taxon>
        <taxon>Labrus</taxon>
    </lineage>
</organism>
<dbReference type="PANTHER" id="PTHR24201">
    <property type="entry name" value="ANK_REP_REGION DOMAIN-CONTAINING PROTEIN"/>
    <property type="match status" value="1"/>
</dbReference>